<evidence type="ECO:0000256" key="9">
    <source>
        <dbReference type="ARBA" id="ARBA00022840"/>
    </source>
</evidence>
<dbReference type="PROSITE" id="PS50109">
    <property type="entry name" value="HIS_KIN"/>
    <property type="match status" value="1"/>
</dbReference>
<organism evidence="15 16">
    <name type="scientific">Desulfurivibrio alkaliphilus (strain DSM 19089 / UNIQEM U267 / AHT2)</name>
    <dbReference type="NCBI Taxonomy" id="589865"/>
    <lineage>
        <taxon>Bacteria</taxon>
        <taxon>Pseudomonadati</taxon>
        <taxon>Thermodesulfobacteriota</taxon>
        <taxon>Desulfobulbia</taxon>
        <taxon>Desulfobulbales</taxon>
        <taxon>Desulfobulbaceae</taxon>
        <taxon>Desulfurivibrio</taxon>
    </lineage>
</organism>
<dbReference type="SUPFAM" id="SSF55785">
    <property type="entry name" value="PYP-like sensor domain (PAS domain)"/>
    <property type="match status" value="1"/>
</dbReference>
<dbReference type="InterPro" id="IPR003661">
    <property type="entry name" value="HisK_dim/P_dom"/>
</dbReference>
<feature type="domain" description="PAS" evidence="14">
    <location>
        <begin position="12"/>
        <end position="64"/>
    </location>
</feature>
<dbReference type="InterPro" id="IPR035965">
    <property type="entry name" value="PAS-like_dom_sf"/>
</dbReference>
<dbReference type="InterPro" id="IPR050351">
    <property type="entry name" value="BphY/WalK/GraS-like"/>
</dbReference>
<proteinExistence type="predicted"/>
<dbReference type="GO" id="GO:0016020">
    <property type="term" value="C:membrane"/>
    <property type="evidence" value="ECO:0007669"/>
    <property type="project" value="UniProtKB-SubCell"/>
</dbReference>
<sequence>MSQLSFDKADQLREFFFAMLESIPGGLLLADRQGQLLAANRQAGAMLGLAGVSIIGRSCWELLERALELEQSALEPLRRPGGRLLIEQEEGRDRGGPRYLLIARNELQSPFFDVGGFFLSLEDVTYPAMVEDHLHRRKRFAAIKELAVSLSQELRNPLGGLELYASMLERDLGDDPDYRRITGRMLAAIKTMNHLLDNVLTFAVQPRPEMKPLAVKPWLDKVLADLAPLGEATGVRFAARYGHRQKEICGDAAMLEQMMLNLGLNALESMPEGGEVELVTRSLPASRQSPPLLEIRWVDRGRGIAADQRDRIFDPFFTTKDGGKGLGLAIVHHIVESHRGFIRVDSSPGHGSVFKVFLPDNVTQE</sequence>
<evidence type="ECO:0000313" key="15">
    <source>
        <dbReference type="EMBL" id="ADH85890.1"/>
    </source>
</evidence>
<dbReference type="EMBL" id="CP001940">
    <property type="protein sequence ID" value="ADH85890.1"/>
    <property type="molecule type" value="Genomic_DNA"/>
</dbReference>
<dbReference type="SUPFAM" id="SSF47384">
    <property type="entry name" value="Homodimeric domain of signal transducing histidine kinase"/>
    <property type="match status" value="1"/>
</dbReference>
<accession>D6Z2W5</accession>
<dbReference type="RefSeq" id="WP_013163419.1">
    <property type="nucleotide sequence ID" value="NC_014216.1"/>
</dbReference>
<dbReference type="InterPro" id="IPR036097">
    <property type="entry name" value="HisK_dim/P_sf"/>
</dbReference>
<keyword evidence="10" id="KW-1133">Transmembrane helix</keyword>
<dbReference type="SMART" id="SM00387">
    <property type="entry name" value="HATPase_c"/>
    <property type="match status" value="1"/>
</dbReference>
<dbReference type="GO" id="GO:0005524">
    <property type="term" value="F:ATP binding"/>
    <property type="evidence" value="ECO:0007669"/>
    <property type="project" value="UniProtKB-KW"/>
</dbReference>
<evidence type="ECO:0000256" key="10">
    <source>
        <dbReference type="ARBA" id="ARBA00022989"/>
    </source>
</evidence>
<keyword evidence="9" id="KW-0067">ATP-binding</keyword>
<dbReference type="Gene3D" id="1.10.287.130">
    <property type="match status" value="1"/>
</dbReference>
<dbReference type="GO" id="GO:0000155">
    <property type="term" value="F:phosphorelay sensor kinase activity"/>
    <property type="evidence" value="ECO:0007669"/>
    <property type="project" value="InterPro"/>
</dbReference>
<evidence type="ECO:0000256" key="7">
    <source>
        <dbReference type="ARBA" id="ARBA00022741"/>
    </source>
</evidence>
<dbReference type="InterPro" id="IPR003594">
    <property type="entry name" value="HATPase_dom"/>
</dbReference>
<keyword evidence="12" id="KW-0472">Membrane</keyword>
<dbReference type="GO" id="GO:0007234">
    <property type="term" value="P:osmosensory signaling via phosphorelay pathway"/>
    <property type="evidence" value="ECO:0007669"/>
    <property type="project" value="TreeGrafter"/>
</dbReference>
<evidence type="ECO:0000256" key="1">
    <source>
        <dbReference type="ARBA" id="ARBA00000085"/>
    </source>
</evidence>
<dbReference type="Pfam" id="PF00512">
    <property type="entry name" value="HisKA"/>
    <property type="match status" value="1"/>
</dbReference>
<keyword evidence="11" id="KW-0902">Two-component regulatory system</keyword>
<keyword evidence="6" id="KW-0812">Transmembrane</keyword>
<keyword evidence="4" id="KW-0597">Phosphoprotein</keyword>
<reference evidence="16" key="1">
    <citation type="submission" date="2010-02" db="EMBL/GenBank/DDBJ databases">
        <title>Complete sequence of Desulfurivibrio alkaliphilus AHT2.</title>
        <authorList>
            <consortium name="US DOE Joint Genome Institute"/>
            <person name="Pitluck S."/>
            <person name="Chertkov O."/>
            <person name="Detter J.C."/>
            <person name="Han C."/>
            <person name="Tapia R."/>
            <person name="Larimer F."/>
            <person name="Land M."/>
            <person name="Hauser L."/>
            <person name="Kyrpides N."/>
            <person name="Mikhailova N."/>
            <person name="Sorokin D.Y."/>
            <person name="Muyzer G."/>
            <person name="Woyke T."/>
        </authorList>
    </citation>
    <scope>NUCLEOTIDE SEQUENCE [LARGE SCALE GENOMIC DNA]</scope>
    <source>
        <strain evidence="16">DSM 19089 / UNIQEM U267 / AHT2</strain>
    </source>
</reference>
<name>D6Z2W5_DESAT</name>
<keyword evidence="5" id="KW-0808">Transferase</keyword>
<dbReference type="PRINTS" id="PR00344">
    <property type="entry name" value="BCTRLSENSOR"/>
</dbReference>
<dbReference type="PROSITE" id="PS50112">
    <property type="entry name" value="PAS"/>
    <property type="match status" value="1"/>
</dbReference>
<dbReference type="KEGG" id="dak:DaAHT2_1193"/>
<dbReference type="SMART" id="SM00091">
    <property type="entry name" value="PAS"/>
    <property type="match status" value="1"/>
</dbReference>
<dbReference type="InterPro" id="IPR036890">
    <property type="entry name" value="HATPase_C_sf"/>
</dbReference>
<comment type="catalytic activity">
    <reaction evidence="1">
        <text>ATP + protein L-histidine = ADP + protein N-phospho-L-histidine.</text>
        <dbReference type="EC" id="2.7.13.3"/>
    </reaction>
</comment>
<dbReference type="STRING" id="589865.DaAHT2_1193"/>
<keyword evidence="7" id="KW-0547">Nucleotide-binding</keyword>
<dbReference type="InterPro" id="IPR013656">
    <property type="entry name" value="PAS_4"/>
</dbReference>
<dbReference type="OrthoDB" id="9773941at2"/>
<dbReference type="SUPFAM" id="SSF55874">
    <property type="entry name" value="ATPase domain of HSP90 chaperone/DNA topoisomerase II/histidine kinase"/>
    <property type="match status" value="1"/>
</dbReference>
<evidence type="ECO:0000256" key="2">
    <source>
        <dbReference type="ARBA" id="ARBA00004141"/>
    </source>
</evidence>
<evidence type="ECO:0000256" key="11">
    <source>
        <dbReference type="ARBA" id="ARBA00023012"/>
    </source>
</evidence>
<dbReference type="InParanoid" id="D6Z2W5"/>
<dbReference type="InterPro" id="IPR004358">
    <property type="entry name" value="Sig_transdc_His_kin-like_C"/>
</dbReference>
<evidence type="ECO:0000256" key="5">
    <source>
        <dbReference type="ARBA" id="ARBA00022679"/>
    </source>
</evidence>
<dbReference type="PANTHER" id="PTHR42878">
    <property type="entry name" value="TWO-COMPONENT HISTIDINE KINASE"/>
    <property type="match status" value="1"/>
</dbReference>
<dbReference type="PANTHER" id="PTHR42878:SF7">
    <property type="entry name" value="SENSOR HISTIDINE KINASE GLRK"/>
    <property type="match status" value="1"/>
</dbReference>
<dbReference type="Pfam" id="PF08448">
    <property type="entry name" value="PAS_4"/>
    <property type="match status" value="1"/>
</dbReference>
<evidence type="ECO:0000259" key="14">
    <source>
        <dbReference type="PROSITE" id="PS50112"/>
    </source>
</evidence>
<gene>
    <name evidence="15" type="ordered locus">DaAHT2_1193</name>
</gene>
<dbReference type="HOGENOM" id="CLU_000445_114_39_7"/>
<evidence type="ECO:0000259" key="13">
    <source>
        <dbReference type="PROSITE" id="PS50109"/>
    </source>
</evidence>
<dbReference type="GO" id="GO:0000156">
    <property type="term" value="F:phosphorelay response regulator activity"/>
    <property type="evidence" value="ECO:0007669"/>
    <property type="project" value="TreeGrafter"/>
</dbReference>
<evidence type="ECO:0000256" key="8">
    <source>
        <dbReference type="ARBA" id="ARBA00022777"/>
    </source>
</evidence>
<dbReference type="CDD" id="cd00130">
    <property type="entry name" value="PAS"/>
    <property type="match status" value="1"/>
</dbReference>
<protein>
    <recommendedName>
        <fullName evidence="3">histidine kinase</fullName>
        <ecNumber evidence="3">2.7.13.3</ecNumber>
    </recommendedName>
</protein>
<comment type="subcellular location">
    <subcellularLocation>
        <location evidence="2">Membrane</location>
        <topology evidence="2">Multi-pass membrane protein</topology>
    </subcellularLocation>
</comment>
<dbReference type="eggNOG" id="COG5000">
    <property type="taxonomic scope" value="Bacteria"/>
</dbReference>
<dbReference type="Proteomes" id="UP000001508">
    <property type="component" value="Chromosome"/>
</dbReference>
<keyword evidence="16" id="KW-1185">Reference proteome</keyword>
<dbReference type="AlphaFoldDB" id="D6Z2W5"/>
<feature type="domain" description="Histidine kinase" evidence="13">
    <location>
        <begin position="149"/>
        <end position="362"/>
    </location>
</feature>
<dbReference type="SMART" id="SM00388">
    <property type="entry name" value="HisKA"/>
    <property type="match status" value="1"/>
</dbReference>
<evidence type="ECO:0000256" key="3">
    <source>
        <dbReference type="ARBA" id="ARBA00012438"/>
    </source>
</evidence>
<dbReference type="InterPro" id="IPR005467">
    <property type="entry name" value="His_kinase_dom"/>
</dbReference>
<dbReference type="EC" id="2.7.13.3" evidence="3"/>
<dbReference type="InterPro" id="IPR000014">
    <property type="entry name" value="PAS"/>
</dbReference>
<evidence type="ECO:0000256" key="12">
    <source>
        <dbReference type="ARBA" id="ARBA00023136"/>
    </source>
</evidence>
<dbReference type="GO" id="GO:0030295">
    <property type="term" value="F:protein kinase activator activity"/>
    <property type="evidence" value="ECO:0007669"/>
    <property type="project" value="TreeGrafter"/>
</dbReference>
<dbReference type="Gene3D" id="3.30.565.10">
    <property type="entry name" value="Histidine kinase-like ATPase, C-terminal domain"/>
    <property type="match status" value="1"/>
</dbReference>
<dbReference type="Pfam" id="PF02518">
    <property type="entry name" value="HATPase_c"/>
    <property type="match status" value="1"/>
</dbReference>
<evidence type="ECO:0000256" key="6">
    <source>
        <dbReference type="ARBA" id="ARBA00022692"/>
    </source>
</evidence>
<dbReference type="NCBIfam" id="TIGR00229">
    <property type="entry name" value="sensory_box"/>
    <property type="match status" value="1"/>
</dbReference>
<evidence type="ECO:0000256" key="4">
    <source>
        <dbReference type="ARBA" id="ARBA00022553"/>
    </source>
</evidence>
<keyword evidence="8 15" id="KW-0418">Kinase</keyword>
<dbReference type="CDD" id="cd00082">
    <property type="entry name" value="HisKA"/>
    <property type="match status" value="1"/>
</dbReference>
<dbReference type="Gene3D" id="3.30.450.20">
    <property type="entry name" value="PAS domain"/>
    <property type="match status" value="1"/>
</dbReference>
<evidence type="ECO:0000313" key="16">
    <source>
        <dbReference type="Proteomes" id="UP000001508"/>
    </source>
</evidence>